<dbReference type="CDD" id="cd12933">
    <property type="entry name" value="eIF3G"/>
    <property type="match status" value="1"/>
</dbReference>
<dbReference type="GO" id="GO:0033290">
    <property type="term" value="C:eukaryotic 48S preinitiation complex"/>
    <property type="evidence" value="ECO:0007669"/>
    <property type="project" value="UniProtKB-UniRule"/>
</dbReference>
<organism evidence="9 10">
    <name type="scientific">Panagrellus redivivus</name>
    <name type="common">Microworm</name>
    <dbReference type="NCBI Taxonomy" id="6233"/>
    <lineage>
        <taxon>Eukaryota</taxon>
        <taxon>Metazoa</taxon>
        <taxon>Ecdysozoa</taxon>
        <taxon>Nematoda</taxon>
        <taxon>Chromadorea</taxon>
        <taxon>Rhabditida</taxon>
        <taxon>Tylenchina</taxon>
        <taxon>Panagrolaimomorpha</taxon>
        <taxon>Panagrolaimoidea</taxon>
        <taxon>Panagrolaimidae</taxon>
        <taxon>Panagrellus</taxon>
    </lineage>
</organism>
<evidence type="ECO:0000256" key="4">
    <source>
        <dbReference type="ARBA" id="ARBA00022917"/>
    </source>
</evidence>
<dbReference type="GO" id="GO:0003723">
    <property type="term" value="F:RNA binding"/>
    <property type="evidence" value="ECO:0007669"/>
    <property type="project" value="UniProtKB-UniRule"/>
</dbReference>
<dbReference type="PANTHER" id="PTHR10352">
    <property type="entry name" value="EUKARYOTIC TRANSLATION INITIATION FACTOR 3 SUBUNIT G"/>
    <property type="match status" value="1"/>
</dbReference>
<evidence type="ECO:0000256" key="5">
    <source>
        <dbReference type="HAMAP-Rule" id="MF_03006"/>
    </source>
</evidence>
<evidence type="ECO:0000259" key="8">
    <source>
        <dbReference type="PROSITE" id="PS50102"/>
    </source>
</evidence>
<proteinExistence type="inferred from homology"/>
<evidence type="ECO:0000256" key="6">
    <source>
        <dbReference type="PROSITE-ProRule" id="PRU00176"/>
    </source>
</evidence>
<evidence type="ECO:0000313" key="10">
    <source>
        <dbReference type="WBParaSite" id="Pan_g18708.t1"/>
    </source>
</evidence>
<comment type="function">
    <text evidence="5">RNA-binding component of the eukaryotic translation initiation factor 3 (eIF-3) complex, which is involved in protein synthesis of a specialized repertoire of mRNAs and, together with other initiation factors, stimulates binding of mRNA and methionyl-tRNAi to the 40S ribosome. The eIF-3 complex specifically targets and initiates translation of a subset of mRNAs involved in cell proliferation. This subunit can bind 18S rRNA.</text>
</comment>
<dbReference type="InterPro" id="IPR024675">
    <property type="entry name" value="eIF3g_N"/>
</dbReference>
<comment type="subcellular location">
    <subcellularLocation>
        <location evidence="5">Cytoplasm</location>
    </subcellularLocation>
</comment>
<dbReference type="HAMAP" id="MF_03006">
    <property type="entry name" value="eIF3g"/>
    <property type="match status" value="1"/>
</dbReference>
<feature type="region of interest" description="Disordered" evidence="7">
    <location>
        <begin position="161"/>
        <end position="184"/>
    </location>
</feature>
<protein>
    <recommendedName>
        <fullName evidence="5">Eukaryotic translation initiation factor 3 subunit G</fullName>
        <shortName evidence="5">eIF3g</shortName>
    </recommendedName>
    <alternativeName>
        <fullName evidence="5">Eukaryotic translation initiation factor 3 RNA-binding subunit</fullName>
        <shortName evidence="5">eIF-3 RNA-binding subunit</shortName>
    </alternativeName>
    <alternativeName>
        <fullName evidence="5">Eukaryotic translation initiation factor 3 subunit 4</fullName>
    </alternativeName>
</protein>
<dbReference type="AlphaFoldDB" id="A0A7E4ZUR5"/>
<keyword evidence="2 5" id="KW-0396">Initiation factor</keyword>
<evidence type="ECO:0000256" key="1">
    <source>
        <dbReference type="ARBA" id="ARBA00022490"/>
    </source>
</evidence>
<keyword evidence="4 5" id="KW-0648">Protein biosynthesis</keyword>
<dbReference type="SMART" id="SM00360">
    <property type="entry name" value="RRM"/>
    <property type="match status" value="1"/>
</dbReference>
<evidence type="ECO:0000256" key="3">
    <source>
        <dbReference type="ARBA" id="ARBA00022884"/>
    </source>
</evidence>
<dbReference type="Pfam" id="PF00076">
    <property type="entry name" value="RRM_1"/>
    <property type="match status" value="1"/>
</dbReference>
<dbReference type="PIRSF" id="PIRSF037949">
    <property type="entry name" value="Transl_init_eIF-3_RNA-bind"/>
    <property type="match status" value="1"/>
</dbReference>
<dbReference type="Pfam" id="PF12353">
    <property type="entry name" value="eIF3g"/>
    <property type="match status" value="1"/>
</dbReference>
<dbReference type="GO" id="GO:0016282">
    <property type="term" value="C:eukaryotic 43S preinitiation complex"/>
    <property type="evidence" value="ECO:0007669"/>
    <property type="project" value="UniProtKB-UniRule"/>
</dbReference>
<dbReference type="Gene3D" id="3.30.70.330">
    <property type="match status" value="1"/>
</dbReference>
<dbReference type="InterPro" id="IPR012677">
    <property type="entry name" value="Nucleotide-bd_a/b_plait_sf"/>
</dbReference>
<evidence type="ECO:0000256" key="7">
    <source>
        <dbReference type="SAM" id="MobiDB-lite"/>
    </source>
</evidence>
<accession>A0A7E4ZUR5</accession>
<dbReference type="InterPro" id="IPR034240">
    <property type="entry name" value="eIF3G_RRM"/>
</dbReference>
<feature type="domain" description="RRM" evidence="8">
    <location>
        <begin position="198"/>
        <end position="278"/>
    </location>
</feature>
<dbReference type="SUPFAM" id="SSF54928">
    <property type="entry name" value="RNA-binding domain, RBD"/>
    <property type="match status" value="1"/>
</dbReference>
<reference evidence="10" key="2">
    <citation type="submission" date="2020-10" db="UniProtKB">
        <authorList>
            <consortium name="WormBaseParasite"/>
        </authorList>
    </citation>
    <scope>IDENTIFICATION</scope>
</reference>
<dbReference type="InterPro" id="IPR000504">
    <property type="entry name" value="RRM_dom"/>
</dbReference>
<keyword evidence="9" id="KW-1185">Reference proteome</keyword>
<dbReference type="PROSITE" id="PS50102">
    <property type="entry name" value="RRM"/>
    <property type="match status" value="1"/>
</dbReference>
<dbReference type="Proteomes" id="UP000492821">
    <property type="component" value="Unassembled WGS sequence"/>
</dbReference>
<name>A0A7E4ZUR5_PANRE</name>
<evidence type="ECO:0000256" key="2">
    <source>
        <dbReference type="ARBA" id="ARBA00022540"/>
    </source>
</evidence>
<keyword evidence="3 6" id="KW-0694">RNA-binding</keyword>
<dbReference type="WBParaSite" id="Pan_g18708.t1">
    <property type="protein sequence ID" value="Pan_g18708.t1"/>
    <property type="gene ID" value="Pan_g18708"/>
</dbReference>
<dbReference type="CDD" id="cd12408">
    <property type="entry name" value="RRM_eIF3G_like"/>
    <property type="match status" value="1"/>
</dbReference>
<reference evidence="9" key="1">
    <citation type="journal article" date="2013" name="Genetics">
        <title>The draft genome and transcriptome of Panagrellus redivivus are shaped by the harsh demands of a free-living lifestyle.</title>
        <authorList>
            <person name="Srinivasan J."/>
            <person name="Dillman A.R."/>
            <person name="Macchietto M.G."/>
            <person name="Heikkinen L."/>
            <person name="Lakso M."/>
            <person name="Fracchia K.M."/>
            <person name="Antoshechkin I."/>
            <person name="Mortazavi A."/>
            <person name="Wong G."/>
            <person name="Sternberg P.W."/>
        </authorList>
    </citation>
    <scope>NUCLEOTIDE SEQUENCE [LARGE SCALE GENOMIC DNA]</scope>
    <source>
        <strain evidence="9">MT8872</strain>
    </source>
</reference>
<sequence>MAAVNVELPQSNTVGNWAEAAEEESAPIRKRTEVTKDGIRTVTDYVRDDTTGYTNEVVTTYKVIHKKVPRVIAERKKWKKFGQSKDDGPGPQIYTTYVAEEVQMQFTKSRTGEEEQAAAVDATLPGTNRTVDAKAHCRICKANDHWSVHCPYKEIMLPGGEEEDPTKAGPALNGNRYVPPSQRSDRVMGTMSERRDDFTVRVTNLPEDDDNIEDALRDAFSRAGRIDRLYVARDKQTLRIKGFAFITYTNRENAERALEMFRGFKMGHLILKVEWTKQSNA</sequence>
<dbReference type="GO" id="GO:0005852">
    <property type="term" value="C:eukaryotic translation initiation factor 3 complex"/>
    <property type="evidence" value="ECO:0007669"/>
    <property type="project" value="UniProtKB-UniRule"/>
</dbReference>
<comment type="similarity">
    <text evidence="5">Belongs to the eIF-3 subunit G family.</text>
</comment>
<evidence type="ECO:0000313" key="9">
    <source>
        <dbReference type="Proteomes" id="UP000492821"/>
    </source>
</evidence>
<dbReference type="GO" id="GO:0003743">
    <property type="term" value="F:translation initiation factor activity"/>
    <property type="evidence" value="ECO:0007669"/>
    <property type="project" value="UniProtKB-UniRule"/>
</dbReference>
<comment type="subunit">
    <text evidence="5">Component of the eukaryotic translation initiation factor 3 (eIF-3) complex.</text>
</comment>
<keyword evidence="1 5" id="KW-0963">Cytoplasm</keyword>
<dbReference type="InterPro" id="IPR017334">
    <property type="entry name" value="eIF3_g"/>
</dbReference>
<dbReference type="GO" id="GO:0001732">
    <property type="term" value="P:formation of cytoplasmic translation initiation complex"/>
    <property type="evidence" value="ECO:0007669"/>
    <property type="project" value="UniProtKB-UniRule"/>
</dbReference>
<dbReference type="InterPro" id="IPR035979">
    <property type="entry name" value="RBD_domain_sf"/>
</dbReference>